<dbReference type="AlphaFoldDB" id="A0AAP0L3T1"/>
<gene>
    <name evidence="1" type="ORF">Syun_004598</name>
</gene>
<proteinExistence type="predicted"/>
<name>A0AAP0L3T1_9MAGN</name>
<evidence type="ECO:0000313" key="2">
    <source>
        <dbReference type="Proteomes" id="UP001420932"/>
    </source>
</evidence>
<dbReference type="EMBL" id="JBBNAF010000002">
    <property type="protein sequence ID" value="KAK9163696.1"/>
    <property type="molecule type" value="Genomic_DNA"/>
</dbReference>
<comment type="caution">
    <text evidence="1">The sequence shown here is derived from an EMBL/GenBank/DDBJ whole genome shotgun (WGS) entry which is preliminary data.</text>
</comment>
<protein>
    <submittedName>
        <fullName evidence="1">Uncharacterized protein</fullName>
    </submittedName>
</protein>
<sequence>MSGTLTPRPMARDLALAGFAETLMQLFVSMVSCAAGSASAAMPRKLASLSTAEGWNDLCDHPLEDVSFSFMRSL</sequence>
<keyword evidence="2" id="KW-1185">Reference proteome</keyword>
<reference evidence="1 2" key="1">
    <citation type="submission" date="2024-01" db="EMBL/GenBank/DDBJ databases">
        <title>Genome assemblies of Stephania.</title>
        <authorList>
            <person name="Yang L."/>
        </authorList>
    </citation>
    <scope>NUCLEOTIDE SEQUENCE [LARGE SCALE GENOMIC DNA]</scope>
    <source>
        <strain evidence="1">YNDBR</strain>
        <tissue evidence="1">Leaf</tissue>
    </source>
</reference>
<accession>A0AAP0L3T1</accession>
<dbReference type="Proteomes" id="UP001420932">
    <property type="component" value="Unassembled WGS sequence"/>
</dbReference>
<evidence type="ECO:0000313" key="1">
    <source>
        <dbReference type="EMBL" id="KAK9163696.1"/>
    </source>
</evidence>
<organism evidence="1 2">
    <name type="scientific">Stephania yunnanensis</name>
    <dbReference type="NCBI Taxonomy" id="152371"/>
    <lineage>
        <taxon>Eukaryota</taxon>
        <taxon>Viridiplantae</taxon>
        <taxon>Streptophyta</taxon>
        <taxon>Embryophyta</taxon>
        <taxon>Tracheophyta</taxon>
        <taxon>Spermatophyta</taxon>
        <taxon>Magnoliopsida</taxon>
        <taxon>Ranunculales</taxon>
        <taxon>Menispermaceae</taxon>
        <taxon>Menispermoideae</taxon>
        <taxon>Cissampelideae</taxon>
        <taxon>Stephania</taxon>
    </lineage>
</organism>